<gene>
    <name evidence="2" type="ORF">GA0070621_0730</name>
</gene>
<reference evidence="2 3" key="1">
    <citation type="submission" date="2016-06" db="EMBL/GenBank/DDBJ databases">
        <authorList>
            <person name="Kjaerup R.B."/>
            <person name="Dalgaard T.S."/>
            <person name="Juul-Madsen H.R."/>
        </authorList>
    </citation>
    <scope>NUCLEOTIDE SEQUENCE [LARGE SCALE GENOMIC DNA]</scope>
    <source>
        <strain evidence="2 3">DSM 45248</strain>
    </source>
</reference>
<feature type="compositionally biased region" description="Gly residues" evidence="1">
    <location>
        <begin position="99"/>
        <end position="109"/>
    </location>
</feature>
<sequence length="109" mass="11981">MRSYLGTVVAALAAAAVALSLVEVAHRATRRLGRRSLLLAELTEHAHSRAARRGRQRSHRLRLFRRFRGIRWGTPRFRSVSGDRTSGGARPGRSLRTGLTGGDSGHTAR</sequence>
<keyword evidence="3" id="KW-1185">Reference proteome</keyword>
<organism evidence="2 3">
    <name type="scientific">Micromonospora narathiwatensis</name>
    <dbReference type="NCBI Taxonomy" id="299146"/>
    <lineage>
        <taxon>Bacteria</taxon>
        <taxon>Bacillati</taxon>
        <taxon>Actinomycetota</taxon>
        <taxon>Actinomycetes</taxon>
        <taxon>Micromonosporales</taxon>
        <taxon>Micromonosporaceae</taxon>
        <taxon>Micromonospora</taxon>
    </lineage>
</organism>
<dbReference type="EMBL" id="LT594324">
    <property type="protein sequence ID" value="SBT39617.1"/>
    <property type="molecule type" value="Genomic_DNA"/>
</dbReference>
<dbReference type="AlphaFoldDB" id="A0A1A8Z752"/>
<dbReference type="PATRIC" id="fig|299146.4.peg.744"/>
<evidence type="ECO:0000256" key="1">
    <source>
        <dbReference type="SAM" id="MobiDB-lite"/>
    </source>
</evidence>
<accession>A0A1A8Z752</accession>
<protein>
    <submittedName>
        <fullName evidence="2">Uncharacterized protein</fullName>
    </submittedName>
</protein>
<dbReference type="Proteomes" id="UP000198765">
    <property type="component" value="Chromosome I"/>
</dbReference>
<proteinExistence type="predicted"/>
<feature type="region of interest" description="Disordered" evidence="1">
    <location>
        <begin position="76"/>
        <end position="109"/>
    </location>
</feature>
<evidence type="ECO:0000313" key="2">
    <source>
        <dbReference type="EMBL" id="SBT39617.1"/>
    </source>
</evidence>
<evidence type="ECO:0000313" key="3">
    <source>
        <dbReference type="Proteomes" id="UP000198765"/>
    </source>
</evidence>
<name>A0A1A8Z752_9ACTN</name>